<dbReference type="NCBIfam" id="TIGR04085">
    <property type="entry name" value="rSAM_more_4Fe4S"/>
    <property type="match status" value="1"/>
</dbReference>
<dbReference type="AlphaFoldDB" id="A0A414S070"/>
<dbReference type="EMBL" id="CABHNM010000031">
    <property type="protein sequence ID" value="VUX03157.1"/>
    <property type="molecule type" value="Genomic_DNA"/>
</dbReference>
<proteinExistence type="predicted"/>
<organism evidence="1 3">
    <name type="scientific">Dorea longicatena</name>
    <dbReference type="NCBI Taxonomy" id="88431"/>
    <lineage>
        <taxon>Bacteria</taxon>
        <taxon>Bacillati</taxon>
        <taxon>Bacillota</taxon>
        <taxon>Clostridia</taxon>
        <taxon>Lachnospirales</taxon>
        <taxon>Lachnospiraceae</taxon>
        <taxon>Dorea</taxon>
    </lineage>
</organism>
<dbReference type="Proteomes" id="UP000284112">
    <property type="component" value="Unassembled WGS sequence"/>
</dbReference>
<accession>A0A414S070</accession>
<name>A0A414S070_9FIRM</name>
<dbReference type="InterPro" id="IPR013785">
    <property type="entry name" value="Aldolase_TIM"/>
</dbReference>
<reference evidence="2 4" key="2">
    <citation type="submission" date="2019-07" db="EMBL/GenBank/DDBJ databases">
        <authorList>
            <person name="Hibberd C M."/>
            <person name="Gehrig L. J."/>
            <person name="Chang H.-W."/>
            <person name="Venkatesh S."/>
        </authorList>
    </citation>
    <scope>NUCLEOTIDE SEQUENCE [LARGE SCALE GENOMIC DNA]</scope>
    <source>
        <strain evidence="2">Dorea_longicatena_SSTS_Bg7063</strain>
    </source>
</reference>
<dbReference type="InterPro" id="IPR023885">
    <property type="entry name" value="4Fe4S-binding_SPASM_dom"/>
</dbReference>
<gene>
    <name evidence="2" type="ORF">DLSSTS7063_01356</name>
    <name evidence="1" type="ORF">DW641_11175</name>
</gene>
<sequence>MRLSKFNEIIKCGDVLHPLDCENEKFVEWISYEIPDECKECKILPICMGGCPVLRRKEKKACPAVKYNYQKLLQLVNEWSKKEYEK</sequence>
<dbReference type="Gene3D" id="3.20.20.70">
    <property type="entry name" value="Aldolase class I"/>
    <property type="match status" value="1"/>
</dbReference>
<protein>
    <submittedName>
        <fullName evidence="1">SPASM domain-containing protein</fullName>
    </submittedName>
</protein>
<evidence type="ECO:0000313" key="1">
    <source>
        <dbReference type="EMBL" id="RHG06575.1"/>
    </source>
</evidence>
<evidence type="ECO:0000313" key="3">
    <source>
        <dbReference type="Proteomes" id="UP000284112"/>
    </source>
</evidence>
<evidence type="ECO:0000313" key="4">
    <source>
        <dbReference type="Proteomes" id="UP000398619"/>
    </source>
</evidence>
<dbReference type="Proteomes" id="UP000398619">
    <property type="component" value="Unassembled WGS sequence"/>
</dbReference>
<evidence type="ECO:0000313" key="2">
    <source>
        <dbReference type="EMBL" id="VUX03157.1"/>
    </source>
</evidence>
<dbReference type="RefSeq" id="WP_118309922.1">
    <property type="nucleotide sequence ID" value="NZ_CABHNM010000031.1"/>
</dbReference>
<dbReference type="EMBL" id="QRHW01000020">
    <property type="protein sequence ID" value="RHG06575.1"/>
    <property type="molecule type" value="Genomic_DNA"/>
</dbReference>
<reference evidence="1 3" key="1">
    <citation type="submission" date="2018-08" db="EMBL/GenBank/DDBJ databases">
        <title>A genome reference for cultivated species of the human gut microbiota.</title>
        <authorList>
            <person name="Zou Y."/>
            <person name="Xue W."/>
            <person name="Luo G."/>
        </authorList>
    </citation>
    <scope>NUCLEOTIDE SEQUENCE [LARGE SCALE GENOMIC DNA]</scope>
    <source>
        <strain evidence="1 3">AM23-13</strain>
    </source>
</reference>